<evidence type="ECO:0000313" key="4">
    <source>
        <dbReference type="EMBL" id="PJE78635.1"/>
    </source>
</evidence>
<sequence length="171" mass="19176">MKLEQYQMPLLDGSVQSLGAYSDKLVMIVNTASRCGFTPQYKGLEALYQKYKDEGFVILGFPSNQFLHQEPGTSEEIAAFCEKNYGVTFPMFQKINVNGDNAASLFKDLEKAAPGMLGSKNIKWNFTKFLISPVSKKIKRYAPSTKPSSIDLDIRLALKRIQRKKATHQAA</sequence>
<proteinExistence type="inferred from homology"/>
<dbReference type="SUPFAM" id="SSF52833">
    <property type="entry name" value="Thioredoxin-like"/>
    <property type="match status" value="1"/>
</dbReference>
<reference evidence="4" key="1">
    <citation type="journal article" date="2017" name="Appl. Environ. Microbiol.">
        <title>Molecular characterization of an Endozoicomonas-like organism causing infection in king scallop Pecten maximus L.</title>
        <authorList>
            <person name="Cano I."/>
            <person name="van Aerle R."/>
            <person name="Ross S."/>
            <person name="Verner-Jeffreys D.W."/>
            <person name="Paley R.K."/>
            <person name="Rimmer G."/>
            <person name="Ryder D."/>
            <person name="Hooper P."/>
            <person name="Stone D."/>
            <person name="Feist S.W."/>
        </authorList>
    </citation>
    <scope>NUCLEOTIDE SEQUENCE</scope>
</reference>
<evidence type="ECO:0000256" key="2">
    <source>
        <dbReference type="ARBA" id="ARBA00022559"/>
    </source>
</evidence>
<dbReference type="PANTHER" id="PTHR11592">
    <property type="entry name" value="GLUTATHIONE PEROXIDASE"/>
    <property type="match status" value="1"/>
</dbReference>
<dbReference type="PANTHER" id="PTHR11592:SF78">
    <property type="entry name" value="GLUTATHIONE PEROXIDASE"/>
    <property type="match status" value="1"/>
</dbReference>
<evidence type="ECO:0000256" key="3">
    <source>
        <dbReference type="ARBA" id="ARBA00023002"/>
    </source>
</evidence>
<dbReference type="EMBL" id="NSIT01000148">
    <property type="protein sequence ID" value="PJE78635.1"/>
    <property type="molecule type" value="Genomic_DNA"/>
</dbReference>
<evidence type="ECO:0000256" key="1">
    <source>
        <dbReference type="ARBA" id="ARBA00006926"/>
    </source>
</evidence>
<dbReference type="PROSITE" id="PS51355">
    <property type="entry name" value="GLUTATHIONE_PEROXID_3"/>
    <property type="match status" value="1"/>
</dbReference>
<comment type="similarity">
    <text evidence="1">Belongs to the glutathione peroxidase family.</text>
</comment>
<dbReference type="GO" id="GO:0034599">
    <property type="term" value="P:cellular response to oxidative stress"/>
    <property type="evidence" value="ECO:0007669"/>
    <property type="project" value="TreeGrafter"/>
</dbReference>
<dbReference type="InterPro" id="IPR029759">
    <property type="entry name" value="GPX_AS"/>
</dbReference>
<dbReference type="PIRSF" id="PIRSF000303">
    <property type="entry name" value="Glutathion_perox"/>
    <property type="match status" value="1"/>
</dbReference>
<gene>
    <name evidence="4" type="primary">gpx1</name>
    <name evidence="4" type="ORF">CI610_02424</name>
</gene>
<dbReference type="Pfam" id="PF00255">
    <property type="entry name" value="GSHPx"/>
    <property type="match status" value="1"/>
</dbReference>
<dbReference type="InterPro" id="IPR036249">
    <property type="entry name" value="Thioredoxin-like_sf"/>
</dbReference>
<accession>A0A2H9T5Y2</accession>
<dbReference type="GO" id="GO:0004601">
    <property type="term" value="F:peroxidase activity"/>
    <property type="evidence" value="ECO:0007669"/>
    <property type="project" value="UniProtKB-KW"/>
</dbReference>
<protein>
    <submittedName>
        <fullName evidence="4">Hydroperoxy fatty acid reductase gpx1</fullName>
        <ecNumber evidence="4">1.11.1.22</ecNumber>
    </submittedName>
</protein>
<dbReference type="PRINTS" id="PR01011">
    <property type="entry name" value="GLUTPROXDASE"/>
</dbReference>
<name>A0A2H9T5Y2_9ZZZZ</name>
<keyword evidence="2 4" id="KW-0575">Peroxidase</keyword>
<dbReference type="FunFam" id="3.40.30.10:FF:000010">
    <property type="entry name" value="Glutathione peroxidase"/>
    <property type="match status" value="1"/>
</dbReference>
<keyword evidence="3 4" id="KW-0560">Oxidoreductase</keyword>
<organism evidence="4">
    <name type="scientific">invertebrate metagenome</name>
    <dbReference type="NCBI Taxonomy" id="1711999"/>
    <lineage>
        <taxon>unclassified sequences</taxon>
        <taxon>metagenomes</taxon>
        <taxon>organismal metagenomes</taxon>
    </lineage>
</organism>
<dbReference type="CDD" id="cd00340">
    <property type="entry name" value="GSH_Peroxidase"/>
    <property type="match status" value="1"/>
</dbReference>
<dbReference type="PROSITE" id="PS00460">
    <property type="entry name" value="GLUTATHIONE_PEROXID_1"/>
    <property type="match status" value="1"/>
</dbReference>
<dbReference type="EC" id="1.11.1.22" evidence="4"/>
<dbReference type="AlphaFoldDB" id="A0A2H9T5Y2"/>
<dbReference type="InterPro" id="IPR000889">
    <property type="entry name" value="Glutathione_peroxidase"/>
</dbReference>
<comment type="caution">
    <text evidence="4">The sequence shown here is derived from an EMBL/GenBank/DDBJ whole genome shotgun (WGS) entry which is preliminary data.</text>
</comment>
<dbReference type="InterPro" id="IPR029760">
    <property type="entry name" value="GPX_CS"/>
</dbReference>
<dbReference type="PROSITE" id="PS00763">
    <property type="entry name" value="GLUTATHIONE_PEROXID_2"/>
    <property type="match status" value="1"/>
</dbReference>
<dbReference type="Gene3D" id="3.40.30.10">
    <property type="entry name" value="Glutaredoxin"/>
    <property type="match status" value="1"/>
</dbReference>